<evidence type="ECO:0000256" key="5">
    <source>
        <dbReference type="ARBA" id="ARBA00022825"/>
    </source>
</evidence>
<dbReference type="PROSITE" id="PS00135">
    <property type="entry name" value="TRYPSIN_SER"/>
    <property type="match status" value="1"/>
</dbReference>
<dbReference type="Proteomes" id="UP000199343">
    <property type="component" value="Unassembled WGS sequence"/>
</dbReference>
<dbReference type="Pfam" id="PF00089">
    <property type="entry name" value="Trypsin"/>
    <property type="match status" value="1"/>
</dbReference>
<feature type="active site" description="Charge relay system" evidence="8">
    <location>
        <position position="163"/>
    </location>
</feature>
<evidence type="ECO:0000256" key="2">
    <source>
        <dbReference type="ARBA" id="ARBA00022670"/>
    </source>
</evidence>
<dbReference type="PIRSF" id="PIRSF001134">
    <property type="entry name" value="Streptogrisin"/>
    <property type="match status" value="1"/>
</dbReference>
<comment type="similarity">
    <text evidence="1">Belongs to the peptidase S1 family.</text>
</comment>
<feature type="domain" description="Peptidase S1" evidence="11">
    <location>
        <begin position="103"/>
        <end position="280"/>
    </location>
</feature>
<dbReference type="InterPro" id="IPR001254">
    <property type="entry name" value="Trypsin_dom"/>
</dbReference>
<dbReference type="GO" id="GO:0005576">
    <property type="term" value="C:extracellular region"/>
    <property type="evidence" value="ECO:0007669"/>
    <property type="project" value="InterPro"/>
</dbReference>
<dbReference type="Gene3D" id="2.40.10.10">
    <property type="entry name" value="Trypsin-like serine proteases"/>
    <property type="match status" value="2"/>
</dbReference>
<dbReference type="Pfam" id="PF02983">
    <property type="entry name" value="Pro_Al_protease"/>
    <property type="match status" value="1"/>
</dbReference>
<keyword evidence="2 13" id="KW-0645">Protease</keyword>
<feature type="active site" description="Charge relay system" evidence="8">
    <location>
        <position position="133"/>
    </location>
</feature>
<evidence type="ECO:0000313" key="15">
    <source>
        <dbReference type="Proteomes" id="UP000199343"/>
    </source>
</evidence>
<keyword evidence="6" id="KW-0865">Zymogen</keyword>
<evidence type="ECO:0000256" key="4">
    <source>
        <dbReference type="ARBA" id="ARBA00022801"/>
    </source>
</evidence>
<dbReference type="InterPro" id="IPR004236">
    <property type="entry name" value="Pept_S1_alpha_lytic"/>
</dbReference>
<accession>A0A1C6W6A3</accession>
<keyword evidence="3 10" id="KW-0732">Signal</keyword>
<evidence type="ECO:0000256" key="3">
    <source>
        <dbReference type="ARBA" id="ARBA00022729"/>
    </source>
</evidence>
<dbReference type="InterPro" id="IPR043504">
    <property type="entry name" value="Peptidase_S1_PA_chymotrypsin"/>
</dbReference>
<dbReference type="AlphaFoldDB" id="A0A1C6W6A3"/>
<dbReference type="InterPro" id="IPR001316">
    <property type="entry name" value="Pept_S1A_streptogrisin"/>
</dbReference>
<evidence type="ECO:0000313" key="13">
    <source>
        <dbReference type="EMBL" id="SCL74053.1"/>
    </source>
</evidence>
<feature type="active site" description="Charge relay system" evidence="8">
    <location>
        <position position="243"/>
    </location>
</feature>
<dbReference type="EMBL" id="CP109071">
    <property type="protein sequence ID" value="WSA33035.1"/>
    <property type="molecule type" value="Genomic_DNA"/>
</dbReference>
<evidence type="ECO:0000259" key="12">
    <source>
        <dbReference type="Pfam" id="PF02983"/>
    </source>
</evidence>
<gene>
    <name evidence="13" type="ORF">GA0070608_6374</name>
    <name evidence="14" type="ORF">OIE14_02865</name>
</gene>
<dbReference type="InterPro" id="IPR009003">
    <property type="entry name" value="Peptidase_S1_PA"/>
</dbReference>
<dbReference type="EMBL" id="FMIC01000002">
    <property type="protein sequence ID" value="SCL74053.1"/>
    <property type="molecule type" value="Genomic_DNA"/>
</dbReference>
<dbReference type="GO" id="GO:0006508">
    <property type="term" value="P:proteolysis"/>
    <property type="evidence" value="ECO:0007669"/>
    <property type="project" value="UniProtKB-KW"/>
</dbReference>
<keyword evidence="7 9" id="KW-1015">Disulfide bond</keyword>
<evidence type="ECO:0000313" key="16">
    <source>
        <dbReference type="Proteomes" id="UP001334804"/>
    </source>
</evidence>
<reference evidence="14 16" key="2">
    <citation type="submission" date="2022-10" db="EMBL/GenBank/DDBJ databases">
        <title>The complete genomes of actinobacterial strains from the NBC collection.</title>
        <authorList>
            <person name="Joergensen T.S."/>
            <person name="Alvarez Arevalo M."/>
            <person name="Sterndorff E.B."/>
            <person name="Faurdal D."/>
            <person name="Vuksanovic O."/>
            <person name="Mourched A.-S."/>
            <person name="Charusanti P."/>
            <person name="Shaw S."/>
            <person name="Blin K."/>
            <person name="Weber T."/>
        </authorList>
    </citation>
    <scope>NUCLEOTIDE SEQUENCE [LARGE SCALE GENOMIC DNA]</scope>
    <source>
        <strain evidence="14 16">NBC 01809</strain>
    </source>
</reference>
<keyword evidence="5" id="KW-0720">Serine protease</keyword>
<name>A0A1C6W6A3_9ACTN</name>
<feature type="domain" description="Peptidase S1A alpha-lytic prodomain" evidence="12">
    <location>
        <begin position="41"/>
        <end position="86"/>
    </location>
</feature>
<reference evidence="13 15" key="1">
    <citation type="submission" date="2016-06" db="EMBL/GenBank/DDBJ databases">
        <authorList>
            <person name="Kjaerup R.B."/>
            <person name="Dalgaard T.S."/>
            <person name="Juul-Madsen H.R."/>
        </authorList>
    </citation>
    <scope>NUCLEOTIDE SEQUENCE [LARGE SCALE GENOMIC DNA]</scope>
    <source>
        <strain evidence="13 15">DSM 43363</strain>
    </source>
</reference>
<feature type="disulfide bond" evidence="9">
    <location>
        <begin position="114"/>
        <end position="134"/>
    </location>
</feature>
<dbReference type="RefSeq" id="WP_091633784.1">
    <property type="nucleotide sequence ID" value="NZ_CP109071.1"/>
</dbReference>
<dbReference type="Proteomes" id="UP001334804">
    <property type="component" value="Chromosome"/>
</dbReference>
<evidence type="ECO:0000256" key="10">
    <source>
        <dbReference type="SAM" id="SignalP"/>
    </source>
</evidence>
<evidence type="ECO:0000256" key="1">
    <source>
        <dbReference type="ARBA" id="ARBA00007664"/>
    </source>
</evidence>
<dbReference type="GO" id="GO:0004252">
    <property type="term" value="F:serine-type endopeptidase activity"/>
    <property type="evidence" value="ECO:0007669"/>
    <property type="project" value="InterPro"/>
</dbReference>
<feature type="signal peptide" evidence="10">
    <location>
        <begin position="1"/>
        <end position="24"/>
    </location>
</feature>
<keyword evidence="4" id="KW-0378">Hydrolase</keyword>
<proteinExistence type="inferred from homology"/>
<dbReference type="PRINTS" id="PR00861">
    <property type="entry name" value="ALYTICPTASE"/>
</dbReference>
<evidence type="ECO:0000256" key="7">
    <source>
        <dbReference type="ARBA" id="ARBA00023157"/>
    </source>
</evidence>
<evidence type="ECO:0000259" key="11">
    <source>
        <dbReference type="Pfam" id="PF00089"/>
    </source>
</evidence>
<evidence type="ECO:0000256" key="9">
    <source>
        <dbReference type="PIRSR" id="PIRSR001134-2"/>
    </source>
</evidence>
<feature type="disulfide bond" evidence="9">
    <location>
        <begin position="201"/>
        <end position="211"/>
    </location>
</feature>
<dbReference type="CDD" id="cd21112">
    <property type="entry name" value="alphaLP-like"/>
    <property type="match status" value="1"/>
</dbReference>
<dbReference type="STRING" id="47871.GA0070608_6374"/>
<feature type="disulfide bond" evidence="9">
    <location>
        <begin position="237"/>
        <end position="266"/>
    </location>
</feature>
<dbReference type="InterPro" id="IPR018114">
    <property type="entry name" value="TRYPSIN_HIS"/>
</dbReference>
<dbReference type="InterPro" id="IPR033116">
    <property type="entry name" value="TRYPSIN_SER"/>
</dbReference>
<keyword evidence="16" id="KW-1185">Reference proteome</keyword>
<protein>
    <submittedName>
        <fullName evidence="13">Alpha-lytic protease prodomain-containing protein</fullName>
    </submittedName>
    <submittedName>
        <fullName evidence="14">S1 family peptidase</fullName>
    </submittedName>
</protein>
<evidence type="ECO:0000313" key="14">
    <source>
        <dbReference type="EMBL" id="WSA33035.1"/>
    </source>
</evidence>
<sequence length="289" mass="29206">MRRLPLPLLLLAALLLGLPAPAHAATDHGESTPDHDAGRAAATLAEIRTAGTAWGLDPATGRMTLTVDDTVSARDVAALRATAARAGALLRREPGALRILIAGGQAIYAGGGRCSLGANVRSGTTYYFVTAGHCTTVASTWYADGAQSTVLGTRTGSSFPGNDYGLVRYTGRISHPSAVYTYPGLLTVNGVGNAYIGQAVCRSGATTGVRCGTVTGLNATVNYAQGSVSGLIRTNICAEPGDSGGPLYVAATGVILGILSGGSGNCTSGGTTYYQPITEILAAYGVTIP</sequence>
<dbReference type="OrthoDB" id="8781117at2"/>
<dbReference type="SUPFAM" id="SSF50494">
    <property type="entry name" value="Trypsin-like serine proteases"/>
    <property type="match status" value="1"/>
</dbReference>
<evidence type="ECO:0000256" key="8">
    <source>
        <dbReference type="PIRSR" id="PIRSR001134-1"/>
    </source>
</evidence>
<feature type="chain" id="PRO_5008749380" evidence="10">
    <location>
        <begin position="25"/>
        <end position="289"/>
    </location>
</feature>
<evidence type="ECO:0000256" key="6">
    <source>
        <dbReference type="ARBA" id="ARBA00023145"/>
    </source>
</evidence>
<dbReference type="PROSITE" id="PS00134">
    <property type="entry name" value="TRYPSIN_HIS"/>
    <property type="match status" value="1"/>
</dbReference>
<organism evidence="13 15">
    <name type="scientific">Micromonospora peucetia</name>
    <dbReference type="NCBI Taxonomy" id="47871"/>
    <lineage>
        <taxon>Bacteria</taxon>
        <taxon>Bacillati</taxon>
        <taxon>Actinomycetota</taxon>
        <taxon>Actinomycetes</taxon>
        <taxon>Micromonosporales</taxon>
        <taxon>Micromonosporaceae</taxon>
        <taxon>Micromonospora</taxon>
    </lineage>
</organism>